<protein>
    <submittedName>
        <fullName evidence="2">Uncharacterized protein</fullName>
    </submittedName>
</protein>
<dbReference type="KEGG" id="pphr:APZ00_13745"/>
<evidence type="ECO:0000313" key="3">
    <source>
        <dbReference type="Proteomes" id="UP000064921"/>
    </source>
</evidence>
<feature type="compositionally biased region" description="Basic and acidic residues" evidence="1">
    <location>
        <begin position="80"/>
        <end position="90"/>
    </location>
</feature>
<dbReference type="EMBL" id="CP013068">
    <property type="protein sequence ID" value="ALV27998.1"/>
    <property type="molecule type" value="Genomic_DNA"/>
</dbReference>
<reference evidence="2 3" key="1">
    <citation type="submission" date="2015-10" db="EMBL/GenBank/DDBJ databases">
        <title>The world's first case of liver abscess caused by Pannonibacter phragmitetus.</title>
        <authorList>
            <person name="Ming D."/>
            <person name="Wang M."/>
            <person name="Zhou Y."/>
            <person name="Jiang T."/>
            <person name="Hu S."/>
        </authorList>
    </citation>
    <scope>NUCLEOTIDE SEQUENCE [LARGE SCALE GENOMIC DNA]</scope>
    <source>
        <strain evidence="2 3">31801</strain>
    </source>
</reference>
<gene>
    <name evidence="2" type="ORF">APZ00_13745</name>
</gene>
<name>A0A0U3FP98_9HYPH</name>
<dbReference type="Proteomes" id="UP000064921">
    <property type="component" value="Chromosome"/>
</dbReference>
<keyword evidence="3" id="KW-1185">Reference proteome</keyword>
<dbReference type="STRING" id="121719.APZ00_13745"/>
<accession>A0A0U3FP98</accession>
<feature type="region of interest" description="Disordered" evidence="1">
    <location>
        <begin position="1"/>
        <end position="24"/>
    </location>
</feature>
<feature type="region of interest" description="Disordered" evidence="1">
    <location>
        <begin position="153"/>
        <end position="207"/>
    </location>
</feature>
<feature type="compositionally biased region" description="Basic and acidic residues" evidence="1">
    <location>
        <begin position="164"/>
        <end position="181"/>
    </location>
</feature>
<sequence length="207" mass="22317">MTPRLRAVHPLQGHEPSCPDAPEPGQALRRLSIAAPRAFDAATSLLKASSRRAGAICKQKMCGTAASNGLAPAASAGHNKARDNRTRQRKAEVSMQIQTLKGLVATALLLAAALLPFDSLSEAQAQTSALRRSSDNGTAAAPSMRGQAGRMLLDKSQQQQTQGLDKRQQIEAERRRERARELAQPCTQPGCPTNPEYRDIYGKAKKR</sequence>
<evidence type="ECO:0000256" key="1">
    <source>
        <dbReference type="SAM" id="MobiDB-lite"/>
    </source>
</evidence>
<organism evidence="2 3">
    <name type="scientific">Pannonibacter phragmitetus</name>
    <dbReference type="NCBI Taxonomy" id="121719"/>
    <lineage>
        <taxon>Bacteria</taxon>
        <taxon>Pseudomonadati</taxon>
        <taxon>Pseudomonadota</taxon>
        <taxon>Alphaproteobacteria</taxon>
        <taxon>Hyphomicrobiales</taxon>
        <taxon>Stappiaceae</taxon>
        <taxon>Pannonibacter</taxon>
    </lineage>
</organism>
<feature type="compositionally biased region" description="Basic and acidic residues" evidence="1">
    <location>
        <begin position="196"/>
        <end position="207"/>
    </location>
</feature>
<dbReference type="AlphaFoldDB" id="A0A0U3FP98"/>
<feature type="region of interest" description="Disordered" evidence="1">
    <location>
        <begin position="70"/>
        <end position="90"/>
    </location>
</feature>
<proteinExistence type="predicted"/>
<evidence type="ECO:0000313" key="2">
    <source>
        <dbReference type="EMBL" id="ALV27998.1"/>
    </source>
</evidence>